<dbReference type="PANTHER" id="PTHR42886">
    <property type="entry name" value="RE40534P-RELATED"/>
    <property type="match status" value="1"/>
</dbReference>
<dbReference type="Proteomes" id="UP000291469">
    <property type="component" value="Chromosome"/>
</dbReference>
<sequence length="267" mass="29180">MIKGRHRVSTPAAELELRWREADDGATDRPPLLFVHGVKAGAWVWELWMAAAAARGWRSAALSLRGHGQSGGRERLSRWRLRDYEDDVMRAVAEMPEPPVLVGHSMGGLLVRRVLVRSTPPAAVLVTPAGARDGLGVTALLARRRPWQFLRSLAFRSIRLDASDVFSPALPPAAAEAYVAQLQDESPLAQLEIAFAPRPRTAGCPLLVLGAGEDKLVPPVEFPRTARIYGGGCVMFAGMGHGLMAEGFWDWPLATMLGWLDAQRRDP</sequence>
<gene>
    <name evidence="2" type="ORF">ER308_17225</name>
</gene>
<evidence type="ECO:0000313" key="3">
    <source>
        <dbReference type="Proteomes" id="UP000291469"/>
    </source>
</evidence>
<evidence type="ECO:0000313" key="2">
    <source>
        <dbReference type="EMBL" id="QBI21139.1"/>
    </source>
</evidence>
<dbReference type="InterPro" id="IPR000073">
    <property type="entry name" value="AB_hydrolase_1"/>
</dbReference>
<evidence type="ECO:0000259" key="1">
    <source>
        <dbReference type="Pfam" id="PF12697"/>
    </source>
</evidence>
<dbReference type="RefSeq" id="WP_131156132.1">
    <property type="nucleotide sequence ID" value="NZ_CP036402.1"/>
</dbReference>
<dbReference type="GO" id="GO:0052689">
    <property type="term" value="F:carboxylic ester hydrolase activity"/>
    <property type="evidence" value="ECO:0007669"/>
    <property type="project" value="TreeGrafter"/>
</dbReference>
<reference evidence="2 3" key="1">
    <citation type="submission" date="2019-01" db="EMBL/GenBank/DDBJ databases">
        <title>Egibacter rhizosphaerae EGI 80759T.</title>
        <authorList>
            <person name="Chen D.-D."/>
            <person name="Tian Y."/>
            <person name="Jiao J.-Y."/>
            <person name="Zhang X.-T."/>
            <person name="Zhang Y.-G."/>
            <person name="Zhang Y."/>
            <person name="Xiao M."/>
            <person name="Shu W.-S."/>
            <person name="Li W.-J."/>
        </authorList>
    </citation>
    <scope>NUCLEOTIDE SEQUENCE [LARGE SCALE GENOMIC DNA]</scope>
    <source>
        <strain evidence="2 3">EGI 80759</strain>
    </source>
</reference>
<dbReference type="Pfam" id="PF12697">
    <property type="entry name" value="Abhydrolase_6"/>
    <property type="match status" value="1"/>
</dbReference>
<feature type="domain" description="AB hydrolase-1" evidence="1">
    <location>
        <begin position="32"/>
        <end position="245"/>
    </location>
</feature>
<dbReference type="OrthoDB" id="9773549at2"/>
<accession>A0A411YJ40</accession>
<proteinExistence type="predicted"/>
<dbReference type="AlphaFoldDB" id="A0A411YJ40"/>
<dbReference type="GO" id="GO:0055088">
    <property type="term" value="P:lipid homeostasis"/>
    <property type="evidence" value="ECO:0007669"/>
    <property type="project" value="TreeGrafter"/>
</dbReference>
<dbReference type="SUPFAM" id="SSF53474">
    <property type="entry name" value="alpha/beta-Hydrolases"/>
    <property type="match status" value="1"/>
</dbReference>
<dbReference type="InterPro" id="IPR029058">
    <property type="entry name" value="AB_hydrolase_fold"/>
</dbReference>
<name>A0A411YJ40_9ACTN</name>
<dbReference type="GO" id="GO:0042171">
    <property type="term" value="F:lysophosphatidic acid acyltransferase activity"/>
    <property type="evidence" value="ECO:0007669"/>
    <property type="project" value="TreeGrafter"/>
</dbReference>
<keyword evidence="2" id="KW-0378">Hydrolase</keyword>
<dbReference type="EMBL" id="CP036402">
    <property type="protein sequence ID" value="QBI21139.1"/>
    <property type="molecule type" value="Genomic_DNA"/>
</dbReference>
<protein>
    <submittedName>
        <fullName evidence="2">Alpha/beta hydrolase</fullName>
    </submittedName>
</protein>
<keyword evidence="3" id="KW-1185">Reference proteome</keyword>
<dbReference type="GO" id="GO:0006654">
    <property type="term" value="P:phosphatidic acid biosynthetic process"/>
    <property type="evidence" value="ECO:0007669"/>
    <property type="project" value="TreeGrafter"/>
</dbReference>
<organism evidence="2 3">
    <name type="scientific">Egibacter rhizosphaerae</name>
    <dbReference type="NCBI Taxonomy" id="1670831"/>
    <lineage>
        <taxon>Bacteria</taxon>
        <taxon>Bacillati</taxon>
        <taxon>Actinomycetota</taxon>
        <taxon>Nitriliruptoria</taxon>
        <taxon>Egibacterales</taxon>
        <taxon>Egibacteraceae</taxon>
        <taxon>Egibacter</taxon>
    </lineage>
</organism>
<dbReference type="Gene3D" id="3.40.50.1820">
    <property type="entry name" value="alpha/beta hydrolase"/>
    <property type="match status" value="1"/>
</dbReference>
<dbReference type="KEGG" id="erz:ER308_17225"/>
<dbReference type="PANTHER" id="PTHR42886:SF42">
    <property type="entry name" value="ALPHA_BETA-HYDROLASES SUPERFAMILY PROTEIN"/>
    <property type="match status" value="1"/>
</dbReference>